<dbReference type="NCBIfam" id="TIGR04557">
    <property type="entry name" value="fuse_rel_SoxYZ"/>
    <property type="match status" value="1"/>
</dbReference>
<dbReference type="InterPro" id="IPR013783">
    <property type="entry name" value="Ig-like_fold"/>
</dbReference>
<dbReference type="Gene3D" id="2.60.40.10">
    <property type="entry name" value="Immunoglobulins"/>
    <property type="match status" value="1"/>
</dbReference>
<feature type="domain" description="Sulphur oxidation protein SoxZ" evidence="2">
    <location>
        <begin position="177"/>
        <end position="267"/>
    </location>
</feature>
<keyword evidence="5" id="KW-1185">Reference proteome</keyword>
<organism evidence="4 5">
    <name type="scientific">Bradyrhizobium iriomotense</name>
    <dbReference type="NCBI Taxonomy" id="441950"/>
    <lineage>
        <taxon>Bacteria</taxon>
        <taxon>Pseudomonadati</taxon>
        <taxon>Pseudomonadota</taxon>
        <taxon>Alphaproteobacteria</taxon>
        <taxon>Hyphomicrobiales</taxon>
        <taxon>Nitrobacteraceae</taxon>
        <taxon>Bradyrhizobium</taxon>
    </lineage>
</organism>
<dbReference type="EMBL" id="BSOW01000026">
    <property type="protein sequence ID" value="GLR89551.1"/>
    <property type="molecule type" value="Genomic_DNA"/>
</dbReference>
<keyword evidence="1" id="KW-0732">Signal</keyword>
<accession>A0ABQ6B7U3</accession>
<dbReference type="InterPro" id="IPR014880">
    <property type="entry name" value="SoxZ_dom"/>
</dbReference>
<dbReference type="Pfam" id="PF08770">
    <property type="entry name" value="SoxZ"/>
    <property type="match status" value="1"/>
</dbReference>
<dbReference type="Pfam" id="PF13501">
    <property type="entry name" value="SoxY"/>
    <property type="match status" value="1"/>
</dbReference>
<protein>
    <submittedName>
        <fullName evidence="4">Quinoprotein dehydrogenase-associated SoxYZ-like carrier</fullName>
    </submittedName>
</protein>
<name>A0ABQ6B7U3_9BRAD</name>
<dbReference type="Gene3D" id="2.60.40.2470">
    <property type="entry name" value="SoxY domain"/>
    <property type="match status" value="1"/>
</dbReference>
<feature type="chain" id="PRO_5045827769" evidence="1">
    <location>
        <begin position="21"/>
        <end position="274"/>
    </location>
</feature>
<reference evidence="5" key="1">
    <citation type="journal article" date="2019" name="Int. J. Syst. Evol. Microbiol.">
        <title>The Global Catalogue of Microorganisms (GCM) 10K type strain sequencing project: providing services to taxonomists for standard genome sequencing and annotation.</title>
        <authorList>
            <consortium name="The Broad Institute Genomics Platform"/>
            <consortium name="The Broad Institute Genome Sequencing Center for Infectious Disease"/>
            <person name="Wu L."/>
            <person name="Ma J."/>
        </authorList>
    </citation>
    <scope>NUCLEOTIDE SEQUENCE [LARGE SCALE GENOMIC DNA]</scope>
    <source>
        <strain evidence="5">NBRC 102520</strain>
    </source>
</reference>
<feature type="signal peptide" evidence="1">
    <location>
        <begin position="1"/>
        <end position="20"/>
    </location>
</feature>
<comment type="caution">
    <text evidence="4">The sequence shown here is derived from an EMBL/GenBank/DDBJ whole genome shotgun (WGS) entry which is preliminary data.</text>
</comment>
<dbReference type="InterPro" id="IPR032711">
    <property type="entry name" value="SoxY"/>
</dbReference>
<evidence type="ECO:0000259" key="2">
    <source>
        <dbReference type="Pfam" id="PF08770"/>
    </source>
</evidence>
<dbReference type="Proteomes" id="UP001156905">
    <property type="component" value="Unassembled WGS sequence"/>
</dbReference>
<evidence type="ECO:0000313" key="4">
    <source>
        <dbReference type="EMBL" id="GLR89551.1"/>
    </source>
</evidence>
<gene>
    <name evidence="4" type="ORF">GCM10007857_62640</name>
</gene>
<dbReference type="InterPro" id="IPR030831">
    <property type="entry name" value="Fuse-rel_SoxYZ"/>
</dbReference>
<sequence length="274" mass="30156">MIKHSLRLPLAATLLGIALAATPARTEEAYDPWPGLVQDIFNNRPMNDGNNVIGIEMPYRAEDAAIVPVTLRAKLSPGDNRRIRAITLVIDRNPAPMAAKFELGPDANVSEISTRVRVNNYTDVHAVAELSDGQLYVSKTYVKASGGCSAPAAKNAEEAKNRLGQMRYRQFARADEAPASRIREAQIMVGHPNNSGLQMDQVTQLYIPAFFVNELKLWQDNSLVLAVEGGISISEDPNIRFTYVSNGAKHFRAEAKDTDGHVFRNEWDVAKPGM</sequence>
<proteinExistence type="predicted"/>
<evidence type="ECO:0000256" key="1">
    <source>
        <dbReference type="SAM" id="SignalP"/>
    </source>
</evidence>
<feature type="domain" description="Ig-like SoxY" evidence="3">
    <location>
        <begin position="38"/>
        <end position="148"/>
    </location>
</feature>
<dbReference type="InterPro" id="IPR014756">
    <property type="entry name" value="Ig_E-set"/>
</dbReference>
<dbReference type="InterPro" id="IPR038162">
    <property type="entry name" value="SoxY_sf"/>
</dbReference>
<dbReference type="RefSeq" id="WP_284271761.1">
    <property type="nucleotide sequence ID" value="NZ_BSOW01000026.1"/>
</dbReference>
<evidence type="ECO:0000259" key="3">
    <source>
        <dbReference type="Pfam" id="PF13501"/>
    </source>
</evidence>
<dbReference type="SUPFAM" id="SSF81296">
    <property type="entry name" value="E set domains"/>
    <property type="match status" value="1"/>
</dbReference>
<evidence type="ECO:0000313" key="5">
    <source>
        <dbReference type="Proteomes" id="UP001156905"/>
    </source>
</evidence>